<protein>
    <submittedName>
        <fullName evidence="7">Branched-chain amino acid ABC transporter permease</fullName>
    </submittedName>
</protein>
<feature type="transmembrane region" description="Helical" evidence="6">
    <location>
        <begin position="87"/>
        <end position="109"/>
    </location>
</feature>
<dbReference type="GO" id="GO:0015658">
    <property type="term" value="F:branched-chain amino acid transmembrane transporter activity"/>
    <property type="evidence" value="ECO:0007669"/>
    <property type="project" value="InterPro"/>
</dbReference>
<dbReference type="Proteomes" id="UP000286997">
    <property type="component" value="Unassembled WGS sequence"/>
</dbReference>
<organism evidence="7 8">
    <name type="scientific">Methylobacterium oryzihabitans</name>
    <dbReference type="NCBI Taxonomy" id="2499852"/>
    <lineage>
        <taxon>Bacteria</taxon>
        <taxon>Pseudomonadati</taxon>
        <taxon>Pseudomonadota</taxon>
        <taxon>Alphaproteobacteria</taxon>
        <taxon>Hyphomicrobiales</taxon>
        <taxon>Methylobacteriaceae</taxon>
        <taxon>Methylobacterium</taxon>
    </lineage>
</organism>
<keyword evidence="4 6" id="KW-1133">Transmembrane helix</keyword>
<evidence type="ECO:0000256" key="2">
    <source>
        <dbReference type="ARBA" id="ARBA00022475"/>
    </source>
</evidence>
<feature type="transmembrane region" description="Helical" evidence="6">
    <location>
        <begin position="115"/>
        <end position="134"/>
    </location>
</feature>
<evidence type="ECO:0000256" key="4">
    <source>
        <dbReference type="ARBA" id="ARBA00022989"/>
    </source>
</evidence>
<feature type="transmembrane region" description="Helical" evidence="6">
    <location>
        <begin position="353"/>
        <end position="373"/>
    </location>
</feature>
<dbReference type="GO" id="GO:0005886">
    <property type="term" value="C:plasma membrane"/>
    <property type="evidence" value="ECO:0007669"/>
    <property type="project" value="UniProtKB-SubCell"/>
</dbReference>
<dbReference type="AlphaFoldDB" id="A0A437NWC8"/>
<dbReference type="RefSeq" id="WP_127733380.1">
    <property type="nucleotide sequence ID" value="NZ_SACP01000032.1"/>
</dbReference>
<comment type="caution">
    <text evidence="7">The sequence shown here is derived from an EMBL/GenBank/DDBJ whole genome shotgun (WGS) entry which is preliminary data.</text>
</comment>
<dbReference type="EMBL" id="SACP01000032">
    <property type="protein sequence ID" value="RVU14333.1"/>
    <property type="molecule type" value="Genomic_DNA"/>
</dbReference>
<dbReference type="InterPro" id="IPR001851">
    <property type="entry name" value="ABC_transp_permease"/>
</dbReference>
<dbReference type="InterPro" id="IPR043428">
    <property type="entry name" value="LivM-like"/>
</dbReference>
<keyword evidence="2" id="KW-1003">Cell membrane</keyword>
<feature type="transmembrane region" description="Helical" evidence="6">
    <location>
        <begin position="403"/>
        <end position="423"/>
    </location>
</feature>
<feature type="transmembrane region" description="Helical" evidence="6">
    <location>
        <begin position="238"/>
        <end position="260"/>
    </location>
</feature>
<keyword evidence="3 6" id="KW-0812">Transmembrane</keyword>
<accession>A0A437NWC8</accession>
<sequence>MSDAPTIPDVAWASGGAAPAVARPRGAGLVATALPWLVAAAIAAAAPLVFTSGTALTLMSLMGIMVVFALSYNMLLGQTGLLSFGHAVYYGLGAFATVHAMNAVALGRWPVPLPLIPLVGGLAGLAFGLLFGLVSTRRAGTVFAMISLGIVELVHSGSNILRSVFGGEEGITANRTKMLRVFDLSFGPQLQVYYLIAAWALVCALLMYAITRTPLGRLCNAVRENPERVEFIGYEPRWIRYAAFSLSAAFAGVAGALAAINFEIANSAYLSVHQSGVVLLAAFIGGVGHFVGPVVGAVVVTMLQVSLSDLTEIWQLYFGLLFIAIVMFAPGGLAGLALMHGPLLRAGTAHRLIPAYALALVPALVMLAGGIALIEMSFRLLVKAGEGTAMSLLGIGFDAASPLPWLVAIAMAGGGFLAFRATWGRVVAAWHDATPGAEEARR</sequence>
<name>A0A437NWC8_9HYPH</name>
<evidence type="ECO:0000256" key="1">
    <source>
        <dbReference type="ARBA" id="ARBA00004651"/>
    </source>
</evidence>
<evidence type="ECO:0000313" key="8">
    <source>
        <dbReference type="Proteomes" id="UP000286997"/>
    </source>
</evidence>
<evidence type="ECO:0000313" key="7">
    <source>
        <dbReference type="EMBL" id="RVU14333.1"/>
    </source>
</evidence>
<gene>
    <name evidence="7" type="ORF">EOE48_23840</name>
</gene>
<evidence type="ECO:0000256" key="6">
    <source>
        <dbReference type="SAM" id="Phobius"/>
    </source>
</evidence>
<dbReference type="Pfam" id="PF02653">
    <property type="entry name" value="BPD_transp_2"/>
    <property type="match status" value="1"/>
</dbReference>
<feature type="transmembrane region" description="Helical" evidence="6">
    <location>
        <begin position="280"/>
        <end position="305"/>
    </location>
</feature>
<keyword evidence="5 6" id="KW-0472">Membrane</keyword>
<evidence type="ECO:0000256" key="3">
    <source>
        <dbReference type="ARBA" id="ARBA00022692"/>
    </source>
</evidence>
<dbReference type="PANTHER" id="PTHR30482">
    <property type="entry name" value="HIGH-AFFINITY BRANCHED-CHAIN AMINO ACID TRANSPORT SYSTEM PERMEASE"/>
    <property type="match status" value="1"/>
</dbReference>
<evidence type="ECO:0000256" key="5">
    <source>
        <dbReference type="ARBA" id="ARBA00023136"/>
    </source>
</evidence>
<keyword evidence="8" id="KW-1185">Reference proteome</keyword>
<reference evidence="7 8" key="1">
    <citation type="submission" date="2019-01" db="EMBL/GenBank/DDBJ databases">
        <authorList>
            <person name="Chen W.-M."/>
        </authorList>
    </citation>
    <scope>NUCLEOTIDE SEQUENCE [LARGE SCALE GENOMIC DNA]</scope>
    <source>
        <strain evidence="7 8">TER-1</strain>
    </source>
</reference>
<feature type="transmembrane region" description="Helical" evidence="6">
    <location>
        <begin position="56"/>
        <end position="75"/>
    </location>
</feature>
<feature type="transmembrane region" description="Helical" evidence="6">
    <location>
        <begin position="317"/>
        <end position="341"/>
    </location>
</feature>
<dbReference type="PANTHER" id="PTHR30482:SF17">
    <property type="entry name" value="ABC TRANSPORTER ATP-BINDING PROTEIN"/>
    <property type="match status" value="1"/>
</dbReference>
<proteinExistence type="predicted"/>
<feature type="transmembrane region" description="Helical" evidence="6">
    <location>
        <begin position="29"/>
        <end position="50"/>
    </location>
</feature>
<dbReference type="CDD" id="cd06581">
    <property type="entry name" value="TM_PBP1_LivM_like"/>
    <property type="match status" value="1"/>
</dbReference>
<comment type="subcellular location">
    <subcellularLocation>
        <location evidence="1">Cell membrane</location>
        <topology evidence="1">Multi-pass membrane protein</topology>
    </subcellularLocation>
</comment>
<dbReference type="OrthoDB" id="9804361at2"/>
<feature type="transmembrane region" description="Helical" evidence="6">
    <location>
        <begin position="192"/>
        <end position="210"/>
    </location>
</feature>